<protein>
    <recommendedName>
        <fullName evidence="2">Heme chaperone HemW</fullName>
    </recommendedName>
</protein>
<dbReference type="AlphaFoldDB" id="A0A1H9QFE0"/>
<keyword evidence="7" id="KW-1185">Reference proteome</keyword>
<accession>A0A1H9QFE0</accession>
<dbReference type="Pfam" id="PF06969">
    <property type="entry name" value="HemN_C"/>
    <property type="match status" value="1"/>
</dbReference>
<dbReference type="PANTHER" id="PTHR13932">
    <property type="entry name" value="COPROPORPHYRINIGEN III OXIDASE"/>
    <property type="match status" value="1"/>
</dbReference>
<dbReference type="InterPro" id="IPR023404">
    <property type="entry name" value="rSAM_horseshoe"/>
</dbReference>
<dbReference type="SFLD" id="SFLDG01082">
    <property type="entry name" value="B12-binding_domain_containing"/>
    <property type="match status" value="1"/>
</dbReference>
<dbReference type="InterPro" id="IPR004559">
    <property type="entry name" value="HemW-like"/>
</dbReference>
<evidence type="ECO:0000259" key="3">
    <source>
        <dbReference type="PROSITE" id="PS51918"/>
    </source>
</evidence>
<feature type="domain" description="Radical SAM core" evidence="3">
    <location>
        <begin position="14"/>
        <end position="247"/>
    </location>
</feature>
<sequence>MPAAGEVALWSDHSLDRSVGALYVHVPFCKSKCAYCDFSSRATSADDPLLAEYARAIEAQLEAFADVGLLDRSDTAYVGGGTPSRLGPALPPLVETIRRLCSPSELSCEANPESLDGALARSLARAGASRISLGVQSTCDVELRALGRAHDAAEALAAVSRARDAGLTVSCDLMCATPEQTDESWDRSVSDVIAAGADHVSVYPLAIEEGTAFGRRFGDDAQPWNDEDVQARRMKIAREILASCGFARYEVASYARPGCRCAHNIAYWTGVPYLGVGTAAAGMLTRRGYERLRLACPQLPDAPGGVVRIRLTVRSDARQIAGDPRTEALLFDGEFLSEEQAAAEDLMLGARLVDGVSPALLGHARDVFGPSRLDDTLESVLGSGLAVLEDGRLRPTESGWLLGNELYGSLWSLSSGEVTSFSA</sequence>
<evidence type="ECO:0000313" key="7">
    <source>
        <dbReference type="Proteomes" id="UP000199135"/>
    </source>
</evidence>
<dbReference type="SFLD" id="SFLDG01065">
    <property type="entry name" value="anaerobic_coproporphyrinogen-I"/>
    <property type="match status" value="1"/>
</dbReference>
<dbReference type="GO" id="GO:0051539">
    <property type="term" value="F:4 iron, 4 sulfur cluster binding"/>
    <property type="evidence" value="ECO:0007669"/>
    <property type="project" value="InterPro"/>
</dbReference>
<dbReference type="InterPro" id="IPR006638">
    <property type="entry name" value="Elp3/MiaA/NifB-like_rSAM"/>
</dbReference>
<dbReference type="InterPro" id="IPR007197">
    <property type="entry name" value="rSAM"/>
</dbReference>
<dbReference type="GO" id="GO:0006779">
    <property type="term" value="P:porphyrin-containing compound biosynthetic process"/>
    <property type="evidence" value="ECO:0007669"/>
    <property type="project" value="InterPro"/>
</dbReference>
<proteinExistence type="inferred from homology"/>
<dbReference type="InterPro" id="IPR058240">
    <property type="entry name" value="rSAM_sf"/>
</dbReference>
<evidence type="ECO:0000313" key="5">
    <source>
        <dbReference type="EMBL" id="SER58579.1"/>
    </source>
</evidence>
<dbReference type="SUPFAM" id="SSF102114">
    <property type="entry name" value="Radical SAM enzymes"/>
    <property type="match status" value="1"/>
</dbReference>
<dbReference type="GO" id="GO:0005737">
    <property type="term" value="C:cytoplasm"/>
    <property type="evidence" value="ECO:0007669"/>
    <property type="project" value="InterPro"/>
</dbReference>
<reference evidence="6 7" key="2">
    <citation type="submission" date="2016-10" db="EMBL/GenBank/DDBJ databases">
        <authorList>
            <person name="Varghese N."/>
            <person name="Submissions S."/>
        </authorList>
    </citation>
    <scope>NUCLEOTIDE SEQUENCE [LARGE SCALE GENOMIC DNA]</scope>
    <source>
        <strain evidence="6">KHGC19</strain>
        <strain evidence="4 7">WCP15</strain>
    </source>
</reference>
<dbReference type="SFLD" id="SFLDF00562">
    <property type="entry name" value="HemN-like__clustered_with_heat"/>
    <property type="match status" value="1"/>
</dbReference>
<dbReference type="RefSeq" id="WP_234970764.1">
    <property type="nucleotide sequence ID" value="NZ_FNWT01000007.1"/>
</dbReference>
<evidence type="ECO:0000313" key="6">
    <source>
        <dbReference type="Proteomes" id="UP000199128"/>
    </source>
</evidence>
<evidence type="ECO:0000313" key="4">
    <source>
        <dbReference type="EMBL" id="SEH61756.1"/>
    </source>
</evidence>
<dbReference type="PROSITE" id="PS51918">
    <property type="entry name" value="RADICAL_SAM"/>
    <property type="match status" value="1"/>
</dbReference>
<gene>
    <name evidence="5" type="ORF">SAMN05216446_1417</name>
    <name evidence="4" type="ORF">SAMN05216447_10781</name>
</gene>
<comment type="similarity">
    <text evidence="1">Belongs to the anaerobic coproporphyrinogen-III oxidase family. HemW subfamily.</text>
</comment>
<dbReference type="EMBL" id="FOGP01000005">
    <property type="protein sequence ID" value="SER58579.1"/>
    <property type="molecule type" value="Genomic_DNA"/>
</dbReference>
<dbReference type="SFLD" id="SFLDS00029">
    <property type="entry name" value="Radical_SAM"/>
    <property type="match status" value="1"/>
</dbReference>
<dbReference type="Proteomes" id="UP000199128">
    <property type="component" value="Unassembled WGS sequence"/>
</dbReference>
<dbReference type="Gene3D" id="3.80.30.20">
    <property type="entry name" value="tm_1862 like domain"/>
    <property type="match status" value="1"/>
</dbReference>
<organism evidence="5 6">
    <name type="scientific">Parafannyhessea umbonata</name>
    <dbReference type="NCBI Taxonomy" id="604330"/>
    <lineage>
        <taxon>Bacteria</taxon>
        <taxon>Bacillati</taxon>
        <taxon>Actinomycetota</taxon>
        <taxon>Coriobacteriia</taxon>
        <taxon>Coriobacteriales</taxon>
        <taxon>Atopobiaceae</taxon>
        <taxon>Parafannyhessea</taxon>
    </lineage>
</organism>
<reference evidence="5" key="1">
    <citation type="submission" date="2016-10" db="EMBL/GenBank/DDBJ databases">
        <authorList>
            <person name="de Groot N.N."/>
        </authorList>
    </citation>
    <scope>NUCLEOTIDE SEQUENCE [LARGE SCALE GENOMIC DNA]</scope>
    <source>
        <strain evidence="5">KHGC19</strain>
    </source>
</reference>
<dbReference type="PANTHER" id="PTHR13932:SF5">
    <property type="entry name" value="RADICAL S-ADENOSYL METHIONINE DOMAIN-CONTAINING PROTEIN 1, MITOCHONDRIAL"/>
    <property type="match status" value="1"/>
</dbReference>
<dbReference type="GO" id="GO:0004109">
    <property type="term" value="F:coproporphyrinogen oxidase activity"/>
    <property type="evidence" value="ECO:0007669"/>
    <property type="project" value="InterPro"/>
</dbReference>
<dbReference type="EMBL" id="FNWT01000007">
    <property type="protein sequence ID" value="SEH61756.1"/>
    <property type="molecule type" value="Genomic_DNA"/>
</dbReference>
<evidence type="ECO:0000256" key="1">
    <source>
        <dbReference type="ARBA" id="ARBA00006100"/>
    </source>
</evidence>
<dbReference type="Pfam" id="PF04055">
    <property type="entry name" value="Radical_SAM"/>
    <property type="match status" value="1"/>
</dbReference>
<dbReference type="SMART" id="SM00729">
    <property type="entry name" value="Elp3"/>
    <property type="match status" value="1"/>
</dbReference>
<evidence type="ECO:0000256" key="2">
    <source>
        <dbReference type="ARBA" id="ARBA00017228"/>
    </source>
</evidence>
<name>A0A1H9QFE0_9ACTN</name>
<dbReference type="InterPro" id="IPR034505">
    <property type="entry name" value="Coproporphyrinogen-III_oxidase"/>
</dbReference>
<dbReference type="Proteomes" id="UP000199135">
    <property type="component" value="Unassembled WGS sequence"/>
</dbReference>
<dbReference type="InterPro" id="IPR010723">
    <property type="entry name" value="HemN_C"/>
</dbReference>